<feature type="compositionally biased region" description="Polar residues" evidence="1">
    <location>
        <begin position="577"/>
        <end position="596"/>
    </location>
</feature>
<feature type="compositionally biased region" description="Gly residues" evidence="1">
    <location>
        <begin position="153"/>
        <end position="163"/>
    </location>
</feature>
<name>A0A4W6D5B9_LATCA</name>
<dbReference type="Pfam" id="PF08313">
    <property type="entry name" value="SCA7"/>
    <property type="match status" value="1"/>
</dbReference>
<reference evidence="3" key="3">
    <citation type="submission" date="2025-09" db="UniProtKB">
        <authorList>
            <consortium name="Ensembl"/>
        </authorList>
    </citation>
    <scope>IDENTIFICATION</scope>
</reference>
<feature type="region of interest" description="Disordered" evidence="1">
    <location>
        <begin position="625"/>
        <end position="842"/>
    </location>
</feature>
<dbReference type="GO" id="GO:0021707">
    <property type="term" value="P:cerebellar granule cell differentiation"/>
    <property type="evidence" value="ECO:0007669"/>
    <property type="project" value="Ensembl"/>
</dbReference>
<dbReference type="PANTHER" id="PTHR15117">
    <property type="entry name" value="ATAXIN 7 RELATED"/>
    <property type="match status" value="1"/>
</dbReference>
<dbReference type="Ensembl" id="ENSLCAT00010020709.1">
    <property type="protein sequence ID" value="ENSLCAP00010020259.1"/>
    <property type="gene ID" value="ENSLCAG00010009574.1"/>
</dbReference>
<feature type="compositionally biased region" description="Low complexity" evidence="1">
    <location>
        <begin position="18"/>
        <end position="28"/>
    </location>
</feature>
<feature type="compositionally biased region" description="Low complexity" evidence="1">
    <location>
        <begin position="737"/>
        <end position="802"/>
    </location>
</feature>
<evidence type="ECO:0000259" key="2">
    <source>
        <dbReference type="PROSITE" id="PS51505"/>
    </source>
</evidence>
<dbReference type="InterPro" id="IPR052237">
    <property type="entry name" value="Ataxin-7-like_regulator"/>
</dbReference>
<feature type="compositionally biased region" description="Gly residues" evidence="1">
    <location>
        <begin position="903"/>
        <end position="920"/>
    </location>
</feature>
<organism evidence="3 4">
    <name type="scientific">Lates calcarifer</name>
    <name type="common">Barramundi</name>
    <name type="synonym">Holocentrus calcarifer</name>
    <dbReference type="NCBI Taxonomy" id="8187"/>
    <lineage>
        <taxon>Eukaryota</taxon>
        <taxon>Metazoa</taxon>
        <taxon>Chordata</taxon>
        <taxon>Craniata</taxon>
        <taxon>Vertebrata</taxon>
        <taxon>Euteleostomi</taxon>
        <taxon>Actinopterygii</taxon>
        <taxon>Neopterygii</taxon>
        <taxon>Teleostei</taxon>
        <taxon>Neoteleostei</taxon>
        <taxon>Acanthomorphata</taxon>
        <taxon>Carangaria</taxon>
        <taxon>Carangaria incertae sedis</taxon>
        <taxon>Centropomidae</taxon>
        <taxon>Lates</taxon>
    </lineage>
</organism>
<feature type="compositionally biased region" description="Low complexity" evidence="1">
    <location>
        <begin position="650"/>
        <end position="693"/>
    </location>
</feature>
<feature type="compositionally biased region" description="Low complexity" evidence="1">
    <location>
        <begin position="143"/>
        <end position="152"/>
    </location>
</feature>
<feature type="compositionally biased region" description="Basic and acidic residues" evidence="1">
    <location>
        <begin position="1"/>
        <end position="15"/>
    </location>
</feature>
<feature type="compositionally biased region" description="Low complexity" evidence="1">
    <location>
        <begin position="174"/>
        <end position="198"/>
    </location>
</feature>
<feature type="region of interest" description="Disordered" evidence="1">
    <location>
        <begin position="577"/>
        <end position="612"/>
    </location>
</feature>
<feature type="compositionally biased region" description="Basic and acidic residues" evidence="1">
    <location>
        <begin position="416"/>
        <end position="432"/>
    </location>
</feature>
<dbReference type="GO" id="GO:0021702">
    <property type="term" value="P:cerebellar Purkinje cell differentiation"/>
    <property type="evidence" value="ECO:0007669"/>
    <property type="project" value="Ensembl"/>
</dbReference>
<dbReference type="AlphaFoldDB" id="A0A4W6D5B9"/>
<dbReference type="STRING" id="8187.ENSLCAP00010020259"/>
<sequence length="970" mass="101750">MSERAEDDVRGEQRRAARQQLKQQQIQRGEGSTAMATVAERRSLPSPEIMLGQPWSNWVDAAKLHGNDGAESEESFKDFGKNREAMRLCREDMPIFGQCPAQDDFYLVMCSHCGQVVKPQAFQAHYERRHSSASKPASTSPFPVSGRNRSSGSGLGPGLGSGSVAGMATGGILSRPSTAGSSLSSSSTSSSSSNPKLLKPAKEKLPGFQRRTNFAPFRMLQPDKTHLTPAVKVEKMHLRVDSSAKLVQAPSAPTTTSSSSTSSSSTTVSSNTTTITTSSSSSSSSALKPGLNCPSIPKPPLLAPGQIPNGKGHLSVLSDKKQDSSSSASSRRHISKKVTEREFNPDIHCGVVDMTARKPCTRSLTCKTHSLSQRRAVPGRRKRFDTLLAEHKNRARERERERELHQPHSQQNPPLRDPHPSSHLAAAHDPHQVAHGNGPAPDATKPSPLGKPKFHSPGLPRLNSSSSHGGGTPGDPTVVHESPHHPQSTHDGFSRPSSDEGENEEREDNADKLDCHYSGYHPRPAAYCTFGSRLFGRGCYSFDRRWDRVRCALTTMMDKHVNSQMWKKIPLALENSSSVAPTHRTSTNSHGSTPSSGFLGPPATLPQTPYSQSYEGKSVLSYGTTLNARSSPQGGAEHPAYGTTQARQVSSLPQMPSAHSSSSSSSSAPSLASGRALKSRSSSSSTTKSSSSSFRPKEISSGSSTPVIPNSTGGGNSGANSNSSSTSFSSGKKRKNSSLLSSSHGSSESSSSNANYSSSSSSFKKNCANVSSSGSTYHHSSLGSSSSSSLSSSHSGVHSVGLNCGPTVRTNSLSLKAEPSGGSAGGSSGPPARGPPSGSPAESIKRMSVVMNSSDSTLSLGPFVHHQSSSSSDHHTSFSHHSSDGRLEGKKRKSSPVSSSINSGGGGGGLGGGGGGGGPGPGRPKVAKSPAINNIHGKHGRSIPGTPGLPNNSHLHQVSFAFCTSQDMFE</sequence>
<feature type="compositionally biased region" description="Basic and acidic residues" evidence="1">
    <location>
        <begin position="872"/>
        <end position="888"/>
    </location>
</feature>
<gene>
    <name evidence="3" type="primary">ATXN7</name>
    <name evidence="3" type="synonym">LOC108899660</name>
</gene>
<feature type="compositionally biased region" description="Low complexity" evidence="1">
    <location>
        <begin position="254"/>
        <end position="285"/>
    </location>
</feature>
<accession>A0A4W6D5B9</accession>
<evidence type="ECO:0000313" key="4">
    <source>
        <dbReference type="Proteomes" id="UP000314980"/>
    </source>
</evidence>
<feature type="compositionally biased region" description="Acidic residues" evidence="1">
    <location>
        <begin position="499"/>
        <end position="508"/>
    </location>
</feature>
<reference evidence="4" key="1">
    <citation type="submission" date="2015-09" db="EMBL/GenBank/DDBJ databases">
        <authorList>
            <person name="Sai Rama Sridatta P."/>
        </authorList>
    </citation>
    <scope>NUCLEOTIDE SEQUENCE [LARGE SCALE GENOMIC DNA]</scope>
</reference>
<feature type="compositionally biased region" description="Low complexity" evidence="1">
    <location>
        <begin position="718"/>
        <end position="730"/>
    </location>
</feature>
<feature type="compositionally biased region" description="Polar residues" evidence="1">
    <location>
        <begin position="700"/>
        <end position="709"/>
    </location>
</feature>
<dbReference type="GO" id="GO:0043009">
    <property type="term" value="P:chordate embryonic development"/>
    <property type="evidence" value="ECO:0007669"/>
    <property type="project" value="Ensembl"/>
</dbReference>
<proteinExistence type="predicted"/>
<dbReference type="GO" id="GO:0060042">
    <property type="term" value="P:retina morphogenesis in camera-type eye"/>
    <property type="evidence" value="ECO:0007669"/>
    <property type="project" value="Ensembl"/>
</dbReference>
<dbReference type="InterPro" id="IPR013243">
    <property type="entry name" value="SCA7_dom"/>
</dbReference>
<feature type="region of interest" description="Disordered" evidence="1">
    <location>
        <begin position="858"/>
        <end position="954"/>
    </location>
</feature>
<dbReference type="Proteomes" id="UP000314980">
    <property type="component" value="Unassembled WGS sequence"/>
</dbReference>
<feature type="domain" description="SCA7" evidence="2">
    <location>
        <begin position="336"/>
        <end position="403"/>
    </location>
</feature>
<dbReference type="PANTHER" id="PTHR15117:SF2">
    <property type="entry name" value="ATAXIN-7"/>
    <property type="match status" value="1"/>
</dbReference>
<dbReference type="Gene3D" id="6.10.140.670">
    <property type="match status" value="1"/>
</dbReference>
<feature type="compositionally biased region" description="Basic and acidic residues" evidence="1">
    <location>
        <begin position="221"/>
        <end position="242"/>
    </location>
</feature>
<feature type="compositionally biased region" description="Polar residues" evidence="1">
    <location>
        <begin position="133"/>
        <end position="142"/>
    </location>
</feature>
<feature type="compositionally biased region" description="Basic and acidic residues" evidence="1">
    <location>
        <begin position="394"/>
        <end position="406"/>
    </location>
</feature>
<dbReference type="FunCoup" id="A0A4W6D5B9">
    <property type="interactions" value="789"/>
</dbReference>
<dbReference type="GeneTree" id="ENSGT00940000157279"/>
<dbReference type="InParanoid" id="A0A4W6D5B9"/>
<evidence type="ECO:0000256" key="1">
    <source>
        <dbReference type="SAM" id="MobiDB-lite"/>
    </source>
</evidence>
<dbReference type="GO" id="GO:0046530">
    <property type="term" value="P:photoreceptor cell differentiation"/>
    <property type="evidence" value="ECO:0007669"/>
    <property type="project" value="Ensembl"/>
</dbReference>
<dbReference type="PROSITE" id="PS51505">
    <property type="entry name" value="SCA7"/>
    <property type="match status" value="1"/>
</dbReference>
<feature type="region of interest" description="Disordered" evidence="1">
    <location>
        <begin position="1"/>
        <end position="37"/>
    </location>
</feature>
<feature type="region of interest" description="Disordered" evidence="1">
    <location>
        <begin position="127"/>
        <end position="339"/>
    </location>
</feature>
<evidence type="ECO:0000313" key="3">
    <source>
        <dbReference type="Ensembl" id="ENSLCAP00010020259.1"/>
    </source>
</evidence>
<keyword evidence="4" id="KW-1185">Reference proteome</keyword>
<feature type="region of interest" description="Disordered" evidence="1">
    <location>
        <begin position="394"/>
        <end position="509"/>
    </location>
</feature>
<protein>
    <submittedName>
        <fullName evidence="3">Ataxin 7</fullName>
    </submittedName>
</protein>
<reference evidence="3" key="2">
    <citation type="submission" date="2025-08" db="UniProtKB">
        <authorList>
            <consortium name="Ensembl"/>
        </authorList>
    </citation>
    <scope>IDENTIFICATION</scope>
</reference>